<protein>
    <submittedName>
        <fullName evidence="3">DUF148 domain-containing protein</fullName>
    </submittedName>
</protein>
<proteinExistence type="predicted"/>
<evidence type="ECO:0000313" key="3">
    <source>
        <dbReference type="WBParaSite" id="Pan_g15066.t1"/>
    </source>
</evidence>
<sequence>MSTSILLIIAFISPILAIPMRPASESLVTDFQQIDTNILDNAYVWFMNKLDGDTALEFAGIVDSEFASGKELATTLQDWITTQNATTGETFNRWIEDLKRQSSLAKQTFIKLSRRFDPEAVAAFRHALKAYYRTDISQTEQNHIYNTIRNGMPPFLQHQLDMLFSQVYERATFHFLTPHLDYDRYLELMTMNAKRK</sequence>
<name>A0A7E4ZST2_PANRE</name>
<dbReference type="Proteomes" id="UP000492821">
    <property type="component" value="Unassembled WGS sequence"/>
</dbReference>
<evidence type="ECO:0000313" key="2">
    <source>
        <dbReference type="Proteomes" id="UP000492821"/>
    </source>
</evidence>
<dbReference type="WBParaSite" id="Pan_g15066.t1">
    <property type="protein sequence ID" value="Pan_g15066.t1"/>
    <property type="gene ID" value="Pan_g15066"/>
</dbReference>
<reference evidence="2" key="1">
    <citation type="journal article" date="2013" name="Genetics">
        <title>The draft genome and transcriptome of Panagrellus redivivus are shaped by the harsh demands of a free-living lifestyle.</title>
        <authorList>
            <person name="Srinivasan J."/>
            <person name="Dillman A.R."/>
            <person name="Macchietto M.G."/>
            <person name="Heikkinen L."/>
            <person name="Lakso M."/>
            <person name="Fracchia K.M."/>
            <person name="Antoshechkin I."/>
            <person name="Mortazavi A."/>
            <person name="Wong G."/>
            <person name="Sternberg P.W."/>
        </authorList>
    </citation>
    <scope>NUCLEOTIDE SEQUENCE [LARGE SCALE GENOMIC DNA]</scope>
    <source>
        <strain evidence="2">MT8872</strain>
    </source>
</reference>
<dbReference type="AlphaFoldDB" id="A0A7E4ZST2"/>
<keyword evidence="1" id="KW-0732">Signal</keyword>
<organism evidence="2 3">
    <name type="scientific">Panagrellus redivivus</name>
    <name type="common">Microworm</name>
    <dbReference type="NCBI Taxonomy" id="6233"/>
    <lineage>
        <taxon>Eukaryota</taxon>
        <taxon>Metazoa</taxon>
        <taxon>Ecdysozoa</taxon>
        <taxon>Nematoda</taxon>
        <taxon>Chromadorea</taxon>
        <taxon>Rhabditida</taxon>
        <taxon>Tylenchina</taxon>
        <taxon>Panagrolaimomorpha</taxon>
        <taxon>Panagrolaimoidea</taxon>
        <taxon>Panagrolaimidae</taxon>
        <taxon>Panagrellus</taxon>
    </lineage>
</organism>
<feature type="chain" id="PRO_5028896597" evidence="1">
    <location>
        <begin position="18"/>
        <end position="196"/>
    </location>
</feature>
<keyword evidence="2" id="KW-1185">Reference proteome</keyword>
<reference evidence="3" key="2">
    <citation type="submission" date="2020-10" db="UniProtKB">
        <authorList>
            <consortium name="WormBaseParasite"/>
        </authorList>
    </citation>
    <scope>IDENTIFICATION</scope>
</reference>
<feature type="signal peptide" evidence="1">
    <location>
        <begin position="1"/>
        <end position="17"/>
    </location>
</feature>
<accession>A0A7E4ZST2</accession>
<evidence type="ECO:0000256" key="1">
    <source>
        <dbReference type="SAM" id="SignalP"/>
    </source>
</evidence>